<feature type="chain" id="PRO_5044816836" description="MD-2-related lipid-recognition domain-containing protein" evidence="1">
    <location>
        <begin position="26"/>
        <end position="185"/>
    </location>
</feature>
<comment type="caution">
    <text evidence="2">The sequence shown here is derived from an EMBL/GenBank/DDBJ whole genome shotgun (WGS) entry which is preliminary data.</text>
</comment>
<accession>A0ABD1CCG6</accession>
<dbReference type="EMBL" id="JBEHCU010013703">
    <property type="protein sequence ID" value="KAL1374066.1"/>
    <property type="molecule type" value="Genomic_DNA"/>
</dbReference>
<keyword evidence="1" id="KW-0732">Signal</keyword>
<dbReference type="InterPro" id="IPR006601">
    <property type="entry name" value="Uncharacterised_DM11_DROME"/>
</dbReference>
<gene>
    <name evidence="2" type="ORF">pipiens_001666</name>
</gene>
<keyword evidence="3" id="KW-1185">Reference proteome</keyword>
<proteinExistence type="predicted"/>
<protein>
    <recommendedName>
        <fullName evidence="4">MD-2-related lipid-recognition domain-containing protein</fullName>
    </recommendedName>
</protein>
<dbReference type="Proteomes" id="UP001562425">
    <property type="component" value="Unassembled WGS sequence"/>
</dbReference>
<dbReference type="SMART" id="SM00675">
    <property type="entry name" value="DM11"/>
    <property type="match status" value="1"/>
</dbReference>
<organism evidence="2 3">
    <name type="scientific">Culex pipiens pipiens</name>
    <name type="common">Northern house mosquito</name>
    <dbReference type="NCBI Taxonomy" id="38569"/>
    <lineage>
        <taxon>Eukaryota</taxon>
        <taxon>Metazoa</taxon>
        <taxon>Ecdysozoa</taxon>
        <taxon>Arthropoda</taxon>
        <taxon>Hexapoda</taxon>
        <taxon>Insecta</taxon>
        <taxon>Pterygota</taxon>
        <taxon>Neoptera</taxon>
        <taxon>Endopterygota</taxon>
        <taxon>Diptera</taxon>
        <taxon>Nematocera</taxon>
        <taxon>Culicoidea</taxon>
        <taxon>Culicidae</taxon>
        <taxon>Culicinae</taxon>
        <taxon>Culicini</taxon>
        <taxon>Culex</taxon>
        <taxon>Culex</taxon>
    </lineage>
</organism>
<dbReference type="AlphaFoldDB" id="A0ABD1CCG6"/>
<sequence length="185" mass="21430">MKNCSFFMLLATVLNWILWKSFVLSKVIVDVHETPYECDDTLPLPAADFSGLEFELDEDDVMNFSGTVNVTEDYEAPIGMNLHTEHLERGEWKTGIMSRVVRDFCPVILNRFEAWYPITKTLQQTECPYRKGHIERFDHLKLGTFGVAVPHHLLGEWKVYFEITAKRNGQTVKECIMRRADLIDG</sequence>
<reference evidence="2 3" key="1">
    <citation type="submission" date="2024-05" db="EMBL/GenBank/DDBJ databases">
        <title>Culex pipiens pipiens assembly and annotation.</title>
        <authorList>
            <person name="Alout H."/>
            <person name="Durand T."/>
        </authorList>
    </citation>
    <scope>NUCLEOTIDE SEQUENCE [LARGE SCALE GENOMIC DNA]</scope>
    <source>
        <strain evidence="2">HA-2024</strain>
        <tissue evidence="2">Whole body</tissue>
    </source>
</reference>
<feature type="signal peptide" evidence="1">
    <location>
        <begin position="1"/>
        <end position="25"/>
    </location>
</feature>
<name>A0ABD1CCG6_CULPP</name>
<evidence type="ECO:0000313" key="2">
    <source>
        <dbReference type="EMBL" id="KAL1374066.1"/>
    </source>
</evidence>
<evidence type="ECO:0000313" key="3">
    <source>
        <dbReference type="Proteomes" id="UP001562425"/>
    </source>
</evidence>
<evidence type="ECO:0000256" key="1">
    <source>
        <dbReference type="SAM" id="SignalP"/>
    </source>
</evidence>
<evidence type="ECO:0008006" key="4">
    <source>
        <dbReference type="Google" id="ProtNLM"/>
    </source>
</evidence>